<keyword evidence="4" id="KW-0274">FAD</keyword>
<dbReference type="CDD" id="cd02932">
    <property type="entry name" value="OYE_YqiM_FMN"/>
    <property type="match status" value="1"/>
</dbReference>
<evidence type="ECO:0000256" key="8">
    <source>
        <dbReference type="SAM" id="MobiDB-lite"/>
    </source>
</evidence>
<evidence type="ECO:0000256" key="3">
    <source>
        <dbReference type="ARBA" id="ARBA00022723"/>
    </source>
</evidence>
<dbReference type="Gene3D" id="1.10.630.10">
    <property type="entry name" value="Cytochrome P450"/>
    <property type="match status" value="1"/>
</dbReference>
<keyword evidence="9" id="KW-1133">Transmembrane helix</keyword>
<protein>
    <recommendedName>
        <fullName evidence="14">NADH:flavin oxidoreductase/NADH oxidase N-terminal domain-containing protein</fullName>
    </recommendedName>
</protein>
<dbReference type="Gene3D" id="3.50.50.60">
    <property type="entry name" value="FAD/NAD(P)-binding domain"/>
    <property type="match status" value="1"/>
</dbReference>
<keyword evidence="2" id="KW-0285">Flavoprotein</keyword>
<feature type="domain" description="NADH:flavin oxidoreductase/NADH oxidase N-terminal" evidence="10">
    <location>
        <begin position="989"/>
        <end position="1338"/>
    </location>
</feature>
<feature type="region of interest" description="Disordered" evidence="8">
    <location>
        <begin position="937"/>
        <end position="990"/>
    </location>
</feature>
<dbReference type="PANTHER" id="PTHR46300:SF4">
    <property type="entry name" value="CYTOCHROME P450 98A3"/>
    <property type="match status" value="1"/>
</dbReference>
<dbReference type="Pfam" id="PF00067">
    <property type="entry name" value="p450"/>
    <property type="match status" value="1"/>
</dbReference>
<keyword evidence="3 7" id="KW-0479">Metal-binding</keyword>
<keyword evidence="5" id="KW-0560">Oxidoreductase</keyword>
<organism evidence="12 13">
    <name type="scientific">Talaromyces amestolkiae</name>
    <dbReference type="NCBI Taxonomy" id="1196081"/>
    <lineage>
        <taxon>Eukaryota</taxon>
        <taxon>Fungi</taxon>
        <taxon>Dikarya</taxon>
        <taxon>Ascomycota</taxon>
        <taxon>Pezizomycotina</taxon>
        <taxon>Eurotiomycetes</taxon>
        <taxon>Eurotiomycetidae</taxon>
        <taxon>Eurotiales</taxon>
        <taxon>Trichocomaceae</taxon>
        <taxon>Talaromyces</taxon>
        <taxon>Talaromyces sect. Talaromyces</taxon>
    </lineage>
</organism>
<dbReference type="PANTHER" id="PTHR46300">
    <property type="entry name" value="P450, PUTATIVE (EUROFUNG)-RELATED-RELATED"/>
    <property type="match status" value="1"/>
</dbReference>
<keyword evidence="6 7" id="KW-0408">Iron</keyword>
<evidence type="ECO:0000256" key="1">
    <source>
        <dbReference type="ARBA" id="ARBA00010617"/>
    </source>
</evidence>
<dbReference type="CDD" id="cd11065">
    <property type="entry name" value="CYP64-like"/>
    <property type="match status" value="1"/>
</dbReference>
<dbReference type="Pfam" id="PF00724">
    <property type="entry name" value="Oxidored_FMN"/>
    <property type="match status" value="1"/>
</dbReference>
<evidence type="ECO:0000259" key="11">
    <source>
        <dbReference type="Pfam" id="PF01494"/>
    </source>
</evidence>
<dbReference type="GO" id="GO:0071949">
    <property type="term" value="F:FAD binding"/>
    <property type="evidence" value="ECO:0007669"/>
    <property type="project" value="InterPro"/>
</dbReference>
<dbReference type="GO" id="GO:0005506">
    <property type="term" value="F:iron ion binding"/>
    <property type="evidence" value="ECO:0007669"/>
    <property type="project" value="InterPro"/>
</dbReference>
<dbReference type="GO" id="GO:0010181">
    <property type="term" value="F:FMN binding"/>
    <property type="evidence" value="ECO:0007669"/>
    <property type="project" value="InterPro"/>
</dbReference>
<dbReference type="Proteomes" id="UP000249363">
    <property type="component" value="Unassembled WGS sequence"/>
</dbReference>
<dbReference type="InterPro" id="IPR002401">
    <property type="entry name" value="Cyt_P450_E_grp-I"/>
</dbReference>
<dbReference type="GO" id="GO:0003959">
    <property type="term" value="F:NADPH dehydrogenase activity"/>
    <property type="evidence" value="ECO:0007669"/>
    <property type="project" value="InterPro"/>
</dbReference>
<dbReference type="InterPro" id="IPR001128">
    <property type="entry name" value="Cyt_P450"/>
</dbReference>
<dbReference type="InterPro" id="IPR036396">
    <property type="entry name" value="Cyt_P450_sf"/>
</dbReference>
<evidence type="ECO:0000259" key="10">
    <source>
        <dbReference type="Pfam" id="PF00724"/>
    </source>
</evidence>
<comment type="caution">
    <text evidence="12">The sequence shown here is derived from an EMBL/GenBank/DDBJ whole genome shotgun (WGS) entry which is preliminary data.</text>
</comment>
<evidence type="ECO:0000313" key="12">
    <source>
        <dbReference type="EMBL" id="RAO69859.1"/>
    </source>
</evidence>
<accession>A0A364L220</accession>
<keyword evidence="13" id="KW-1185">Reference proteome</keyword>
<evidence type="ECO:0000256" key="4">
    <source>
        <dbReference type="ARBA" id="ARBA00022827"/>
    </source>
</evidence>
<dbReference type="FunFam" id="3.50.50.60:FF:000115">
    <property type="entry name" value="Salicylate hydroxylase, putative"/>
    <property type="match status" value="1"/>
</dbReference>
<dbReference type="InterPro" id="IPR013785">
    <property type="entry name" value="Aldolase_TIM"/>
</dbReference>
<evidence type="ECO:0000256" key="2">
    <source>
        <dbReference type="ARBA" id="ARBA00022630"/>
    </source>
</evidence>
<reference evidence="12 13" key="1">
    <citation type="journal article" date="2017" name="Biotechnol. Biofuels">
        <title>Differential beta-glucosidase expression as a function of carbon source availability in Talaromyces amestolkiae: a genomic and proteomic approach.</title>
        <authorList>
            <person name="de Eugenio L.I."/>
            <person name="Mendez-Liter J.A."/>
            <person name="Nieto-Dominguez M."/>
            <person name="Alonso L."/>
            <person name="Gil-Munoz J."/>
            <person name="Barriuso J."/>
            <person name="Prieto A."/>
            <person name="Martinez M.J."/>
        </authorList>
    </citation>
    <scope>NUCLEOTIDE SEQUENCE [LARGE SCALE GENOMIC DNA]</scope>
    <source>
        <strain evidence="12 13">CIB</strain>
    </source>
</reference>
<feature type="domain" description="FAD-binding" evidence="11">
    <location>
        <begin position="541"/>
        <end position="880"/>
    </location>
</feature>
<dbReference type="InterPro" id="IPR001155">
    <property type="entry name" value="OxRdtase_FMN_N"/>
</dbReference>
<keyword evidence="7" id="KW-0349">Heme</keyword>
<name>A0A364L220_TALAM</name>
<dbReference type="InterPro" id="IPR036188">
    <property type="entry name" value="FAD/NAD-bd_sf"/>
</dbReference>
<dbReference type="OrthoDB" id="1103324at2759"/>
<evidence type="ECO:0000313" key="13">
    <source>
        <dbReference type="Proteomes" id="UP000249363"/>
    </source>
</evidence>
<dbReference type="InterPro" id="IPR044152">
    <property type="entry name" value="YqjM-like"/>
</dbReference>
<dbReference type="EMBL" id="MIKG01000010">
    <property type="protein sequence ID" value="RAO69859.1"/>
    <property type="molecule type" value="Genomic_DNA"/>
</dbReference>
<comment type="cofactor">
    <cofactor evidence="7">
        <name>heme</name>
        <dbReference type="ChEBI" id="CHEBI:30413"/>
    </cofactor>
</comment>
<evidence type="ECO:0008006" key="14">
    <source>
        <dbReference type="Google" id="ProtNLM"/>
    </source>
</evidence>
<dbReference type="GeneID" id="63795087"/>
<keyword evidence="9" id="KW-0812">Transmembrane</keyword>
<dbReference type="InterPro" id="IPR002938">
    <property type="entry name" value="FAD-bd"/>
</dbReference>
<dbReference type="Gene3D" id="3.20.20.70">
    <property type="entry name" value="Aldolase class I"/>
    <property type="match status" value="1"/>
</dbReference>
<dbReference type="SUPFAM" id="SSF51395">
    <property type="entry name" value="FMN-linked oxidoreductases"/>
    <property type="match status" value="1"/>
</dbReference>
<dbReference type="GO" id="GO:0020037">
    <property type="term" value="F:heme binding"/>
    <property type="evidence" value="ECO:0007669"/>
    <property type="project" value="InterPro"/>
</dbReference>
<dbReference type="SUPFAM" id="SSF54373">
    <property type="entry name" value="FAD-linked reductases, C-terminal domain"/>
    <property type="match status" value="1"/>
</dbReference>
<keyword evidence="9" id="KW-0472">Membrane</keyword>
<dbReference type="PRINTS" id="PR00463">
    <property type="entry name" value="EP450I"/>
</dbReference>
<evidence type="ECO:0000256" key="7">
    <source>
        <dbReference type="PIRSR" id="PIRSR602401-1"/>
    </source>
</evidence>
<proteinExistence type="inferred from homology"/>
<evidence type="ECO:0000256" key="5">
    <source>
        <dbReference type="ARBA" id="ARBA00023002"/>
    </source>
</evidence>
<sequence length="1367" mass="152766">MFVDKLGDVLALMQLQRALAEFGTGSIFTALVFGLTVVLAVDYARMLYLHFKMPPGPLPWPIVGNTYSLPDNKPWIYFEELAKKYNAPMITFWIGRNPTIWICDAWAASELLDKRAGIYASRPRMVVFGELGTGQSNLVTMYYGDRWRLHRKLTHMGVGLQQVRGYRGFQNDESKIIAYDLLRSPEEYVKHFERYATSVVSIIGFGRRVDSFMDPIITEVIAVMHKAADLNVPGKKFPMLLETFPFLAKFPNQIAPWKHGLGTRSRGRHFFYALAKEAADNPEQEQCYSRKIFDEAPKYNLSKEEISSLAGNLFGAGSDTSSSTLITFVLACCVFPEVLPKAWEELDRVVGPHRSPTFEDEANLPYVKAFMKEVLRWRSVAIIGGQPHAPIQDDYYKGWLIPKNTWVQGNVWAIHHHDREFPEPDRFIPERYLKDSEWYRPFPGERGYMTFGWGRRVCSGQGLAEQGTFITVARLLWGFRFQKGLDQNGNEIPLDIFDYTNGLNMRPNEFKCRITPRSDEIRATIEREGTQALQDLARYTGIGGIATALSLGRRGHNVTILESAPKLMEVGAGIQVSPNMGRLLDRWGVSYREKATLLEQIDIRRWQDGSLLACIPCNPAHGDQLTIHRADLHNALIDKALSLPNVQLLVNSHVVDVNFDKTEVILADGRVVRGDVVLAADGIKSNIRPKLLEDNTIKVEATGDAAYRIILTREEMLSHPVLKEIIDQSRATRWIGPGRHIVAYPLRNHELFNVVLLHPDRGTVDDMWTIKGSKKDMINDYAGWDSRVTEIIANVRDDEIMEWKLNLYPPLKTWVKESVALLGDACHPMLPYVAQGAAQAVEDAGALGAILSKISSKKEIPAALEAYQLSRKARAEQVQQSGKMNRVALHLPDGPEQRQRDEMFRLAMKGSSESPDRWVDEKTRKILWEHDAEEAALKTWQGNNTMPRRDNPPDLPNTPAKGISYFSPEQDPPAGTAANPQSDGSIPPKLFQPLTIRGVTFHSRIGLSPLCQYSAKDGHMNDWHIAHLGGIAQRGPGFLMTEATSVTPEGRITPEDLGLWQDSQIEPLRRTIEFVHSQNQKIGVQIAHAGRKASTVAPWLSMGDIALEKNGGWPNAVVGPSDIPFSDSFPLPKAMTKQDIEDLKKAWVAAVKRALKAGADFVEIHAAHGYLLCSFMSPLSNNRTDEYGGSFENRIRLTLEIAQLTREVVGPNYPVFLRISATEWVEESLAGQPSWTVEESVKLAKALVDQGAVDLLDVSSGGNNSAQKIKGGPGFQSPFAIEIKKAVGDKLLVGTVGSINTAKLANKLLEEDGLDFALAGRSFQKNPSLPWTWAEELDLEVSAANQIRWGFSHRGATKFLKKPSSNL</sequence>
<feature type="binding site" description="axial binding residue" evidence="7">
    <location>
        <position position="458"/>
    </location>
    <ligand>
        <name>heme</name>
        <dbReference type="ChEBI" id="CHEBI:30413"/>
    </ligand>
    <ligandPart>
        <name>Fe</name>
        <dbReference type="ChEBI" id="CHEBI:18248"/>
    </ligandPart>
</feature>
<dbReference type="Pfam" id="PF01494">
    <property type="entry name" value="FAD_binding_3"/>
    <property type="match status" value="1"/>
</dbReference>
<dbReference type="STRING" id="1196081.A0A364L220"/>
<comment type="similarity">
    <text evidence="1">Belongs to the cytochrome P450 family.</text>
</comment>
<dbReference type="GO" id="GO:0050661">
    <property type="term" value="F:NADP binding"/>
    <property type="evidence" value="ECO:0007669"/>
    <property type="project" value="InterPro"/>
</dbReference>
<evidence type="ECO:0000256" key="9">
    <source>
        <dbReference type="SAM" id="Phobius"/>
    </source>
</evidence>
<dbReference type="SUPFAM" id="SSF51905">
    <property type="entry name" value="FAD/NAD(P)-binding domain"/>
    <property type="match status" value="1"/>
</dbReference>
<dbReference type="InterPro" id="IPR050364">
    <property type="entry name" value="Cytochrome_P450_fung"/>
</dbReference>
<gene>
    <name evidence="12" type="ORF">BHQ10_005871</name>
</gene>
<evidence type="ECO:0000256" key="6">
    <source>
        <dbReference type="ARBA" id="ARBA00023004"/>
    </source>
</evidence>
<dbReference type="GO" id="GO:0016705">
    <property type="term" value="F:oxidoreductase activity, acting on paired donors, with incorporation or reduction of molecular oxygen"/>
    <property type="evidence" value="ECO:0007669"/>
    <property type="project" value="InterPro"/>
</dbReference>
<dbReference type="GO" id="GO:0004497">
    <property type="term" value="F:monooxygenase activity"/>
    <property type="evidence" value="ECO:0007669"/>
    <property type="project" value="InterPro"/>
</dbReference>
<dbReference type="SUPFAM" id="SSF48264">
    <property type="entry name" value="Cytochrome P450"/>
    <property type="match status" value="1"/>
</dbReference>
<feature type="transmembrane region" description="Helical" evidence="9">
    <location>
        <begin position="22"/>
        <end position="44"/>
    </location>
</feature>
<dbReference type="RefSeq" id="XP_040734375.1">
    <property type="nucleotide sequence ID" value="XM_040878394.1"/>
</dbReference>